<dbReference type="EMBL" id="FPAW01000008">
    <property type="protein sequence ID" value="SFT80553.1"/>
    <property type="molecule type" value="Genomic_DNA"/>
</dbReference>
<evidence type="ECO:0000313" key="2">
    <source>
        <dbReference type="EMBL" id="SFT80553.1"/>
    </source>
</evidence>
<organism evidence="2 3">
    <name type="scientific">Sedimentitalea nanhaiensis</name>
    <dbReference type="NCBI Taxonomy" id="999627"/>
    <lineage>
        <taxon>Bacteria</taxon>
        <taxon>Pseudomonadati</taxon>
        <taxon>Pseudomonadota</taxon>
        <taxon>Alphaproteobacteria</taxon>
        <taxon>Rhodobacterales</taxon>
        <taxon>Paracoccaceae</taxon>
        <taxon>Sedimentitalea</taxon>
    </lineage>
</organism>
<keyword evidence="1" id="KW-1133">Transmembrane helix</keyword>
<keyword evidence="1" id="KW-0472">Membrane</keyword>
<dbReference type="RefSeq" id="WP_154665586.1">
    <property type="nucleotide sequence ID" value="NZ_FPAW01000008.1"/>
</dbReference>
<feature type="transmembrane region" description="Helical" evidence="1">
    <location>
        <begin position="30"/>
        <end position="51"/>
    </location>
</feature>
<name>A0A1I7B047_9RHOB</name>
<sequence length="54" mass="6156">MSEERFKHLMLRLDQIERNMLKKSDVCQSVLTAQVFMLTIVVGVVVLNSMIGFG</sequence>
<reference evidence="2 3" key="1">
    <citation type="submission" date="2016-10" db="EMBL/GenBank/DDBJ databases">
        <authorList>
            <person name="de Groot N.N."/>
        </authorList>
    </citation>
    <scope>NUCLEOTIDE SEQUENCE [LARGE SCALE GENOMIC DNA]</scope>
    <source>
        <strain evidence="2 3">CGMCC 1.10959</strain>
    </source>
</reference>
<dbReference type="Proteomes" id="UP000182466">
    <property type="component" value="Unassembled WGS sequence"/>
</dbReference>
<protein>
    <submittedName>
        <fullName evidence="2">Uncharacterized protein</fullName>
    </submittedName>
</protein>
<keyword evidence="1" id="KW-0812">Transmembrane</keyword>
<proteinExistence type="predicted"/>
<keyword evidence="3" id="KW-1185">Reference proteome</keyword>
<gene>
    <name evidence="2" type="ORF">SAMN05216236_10854</name>
</gene>
<dbReference type="AlphaFoldDB" id="A0A1I7B047"/>
<evidence type="ECO:0000313" key="3">
    <source>
        <dbReference type="Proteomes" id="UP000182466"/>
    </source>
</evidence>
<evidence type="ECO:0000256" key="1">
    <source>
        <dbReference type="SAM" id="Phobius"/>
    </source>
</evidence>
<accession>A0A1I7B047</accession>